<evidence type="ECO:0000256" key="2">
    <source>
        <dbReference type="SAM" id="Phobius"/>
    </source>
</evidence>
<dbReference type="PANTHER" id="PTHR35205:SF1">
    <property type="entry name" value="ZU5 DOMAIN-CONTAINING PROTEIN"/>
    <property type="match status" value="1"/>
</dbReference>
<reference evidence="3 4" key="1">
    <citation type="journal article" date="2018" name="Nat. Ecol. Evol.">
        <title>Pezizomycetes genomes reveal the molecular basis of ectomycorrhizal truffle lifestyle.</title>
        <authorList>
            <person name="Murat C."/>
            <person name="Payen T."/>
            <person name="Noel B."/>
            <person name="Kuo A."/>
            <person name="Morin E."/>
            <person name="Chen J."/>
            <person name="Kohler A."/>
            <person name="Krizsan K."/>
            <person name="Balestrini R."/>
            <person name="Da Silva C."/>
            <person name="Montanini B."/>
            <person name="Hainaut M."/>
            <person name="Levati E."/>
            <person name="Barry K.W."/>
            <person name="Belfiori B."/>
            <person name="Cichocki N."/>
            <person name="Clum A."/>
            <person name="Dockter R.B."/>
            <person name="Fauchery L."/>
            <person name="Guy J."/>
            <person name="Iotti M."/>
            <person name="Le Tacon F."/>
            <person name="Lindquist E.A."/>
            <person name="Lipzen A."/>
            <person name="Malagnac F."/>
            <person name="Mello A."/>
            <person name="Molinier V."/>
            <person name="Miyauchi S."/>
            <person name="Poulain J."/>
            <person name="Riccioni C."/>
            <person name="Rubini A."/>
            <person name="Sitrit Y."/>
            <person name="Splivallo R."/>
            <person name="Traeger S."/>
            <person name="Wang M."/>
            <person name="Zifcakova L."/>
            <person name="Wipf D."/>
            <person name="Zambonelli A."/>
            <person name="Paolocci F."/>
            <person name="Nowrousian M."/>
            <person name="Ottonello S."/>
            <person name="Baldrian P."/>
            <person name="Spatafora J.W."/>
            <person name="Henrissat B."/>
            <person name="Nagy L.G."/>
            <person name="Aury J.M."/>
            <person name="Wincker P."/>
            <person name="Grigoriev I.V."/>
            <person name="Bonfante P."/>
            <person name="Martin F.M."/>
        </authorList>
    </citation>
    <scope>NUCLEOTIDE SEQUENCE [LARGE SCALE GENOMIC DNA]</scope>
    <source>
        <strain evidence="3 4">120613-1</strain>
    </source>
</reference>
<organism evidence="3 4">
    <name type="scientific">Choiromyces venosus 120613-1</name>
    <dbReference type="NCBI Taxonomy" id="1336337"/>
    <lineage>
        <taxon>Eukaryota</taxon>
        <taxon>Fungi</taxon>
        <taxon>Dikarya</taxon>
        <taxon>Ascomycota</taxon>
        <taxon>Pezizomycotina</taxon>
        <taxon>Pezizomycetes</taxon>
        <taxon>Pezizales</taxon>
        <taxon>Tuberaceae</taxon>
        <taxon>Choiromyces</taxon>
    </lineage>
</organism>
<dbReference type="SUPFAM" id="SSF52540">
    <property type="entry name" value="P-loop containing nucleoside triphosphate hydrolases"/>
    <property type="match status" value="1"/>
</dbReference>
<feature type="transmembrane region" description="Helical" evidence="2">
    <location>
        <begin position="367"/>
        <end position="388"/>
    </location>
</feature>
<accession>A0A3N4K4I8</accession>
<keyword evidence="4" id="KW-1185">Reference proteome</keyword>
<protein>
    <submittedName>
        <fullName evidence="3">Uncharacterized protein</fullName>
    </submittedName>
</protein>
<feature type="region of interest" description="Disordered" evidence="1">
    <location>
        <begin position="182"/>
        <end position="208"/>
    </location>
</feature>
<dbReference type="Gene3D" id="3.40.50.300">
    <property type="entry name" value="P-loop containing nucleotide triphosphate hydrolases"/>
    <property type="match status" value="1"/>
</dbReference>
<dbReference type="AlphaFoldDB" id="A0A3N4K4I8"/>
<keyword evidence="2" id="KW-0812">Transmembrane</keyword>
<gene>
    <name evidence="3" type="ORF">L873DRAFT_1449005</name>
</gene>
<keyword evidence="2" id="KW-1133">Transmembrane helix</keyword>
<dbReference type="OrthoDB" id="5986190at2759"/>
<dbReference type="InterPro" id="IPR027417">
    <property type="entry name" value="P-loop_NTPase"/>
</dbReference>
<dbReference type="Proteomes" id="UP000276215">
    <property type="component" value="Unassembled WGS sequence"/>
</dbReference>
<name>A0A3N4K4I8_9PEZI</name>
<dbReference type="PANTHER" id="PTHR35205">
    <property type="entry name" value="NB-ARC AND TPR DOMAIN PROTEIN"/>
    <property type="match status" value="1"/>
</dbReference>
<dbReference type="STRING" id="1336337.A0A3N4K4I8"/>
<evidence type="ECO:0000313" key="3">
    <source>
        <dbReference type="EMBL" id="RPB04122.1"/>
    </source>
</evidence>
<sequence length="394" mass="44512">MSINIGKYFPSNLPNSIGQAGACIFPNFIEIAELEDLWQGNIRILGEYSGNVNSFNFTSPNHITISGHNTIDKAHWMCPQPQRNQSFIAQEEIIEGILLRPGKTLAELKNNNLDGIAFYGASGVGKTQVAIQFVQKYRRHTYDVFWIDASTPTTLTKDFQHILDLLKIDTGDDSTHSTFPCQTIGGTPSFSNSTGETAATKNTNDSTTVNDISSQEDLLQAVKSELESSSRENWLLVLDNLTDEITITKFLPKRSNSMIIVTTRSLRLASTLHCRIVEVPRMSPTNAPLLFKKEYHNPEYSETKHDEIIQLMGLLEYLPAKIIDAATHMNKNQISVREYLTELRAARRLSISVLWQRFRFDRIYGRWNGVVAWGCFVFFSVLFAWAVGFRGVMM</sequence>
<dbReference type="GO" id="GO:0043531">
    <property type="term" value="F:ADP binding"/>
    <property type="evidence" value="ECO:0007669"/>
    <property type="project" value="InterPro"/>
</dbReference>
<keyword evidence="2" id="KW-0472">Membrane</keyword>
<evidence type="ECO:0000256" key="1">
    <source>
        <dbReference type="SAM" id="MobiDB-lite"/>
    </source>
</evidence>
<proteinExistence type="predicted"/>
<evidence type="ECO:0000313" key="4">
    <source>
        <dbReference type="Proteomes" id="UP000276215"/>
    </source>
</evidence>
<dbReference type="EMBL" id="ML120359">
    <property type="protein sequence ID" value="RPB04122.1"/>
    <property type="molecule type" value="Genomic_DNA"/>
</dbReference>